<comment type="similarity">
    <text evidence="2">Belongs to the folylpolyglutamate synthase family.</text>
</comment>
<dbReference type="InterPro" id="IPR001645">
    <property type="entry name" value="Folylpolyglutamate_synth"/>
</dbReference>
<dbReference type="GO" id="GO:0005739">
    <property type="term" value="C:mitochondrion"/>
    <property type="evidence" value="ECO:0007669"/>
    <property type="project" value="TreeGrafter"/>
</dbReference>
<dbReference type="GO" id="GO:0046872">
    <property type="term" value="F:metal ion binding"/>
    <property type="evidence" value="ECO:0007669"/>
    <property type="project" value="UniProtKB-KW"/>
</dbReference>
<proteinExistence type="inferred from homology"/>
<evidence type="ECO:0000256" key="8">
    <source>
        <dbReference type="ARBA" id="ARBA00022840"/>
    </source>
</evidence>
<evidence type="ECO:0000313" key="14">
    <source>
        <dbReference type="Proteomes" id="UP000274131"/>
    </source>
</evidence>
<evidence type="ECO:0000256" key="3">
    <source>
        <dbReference type="ARBA" id="ARBA00013025"/>
    </source>
</evidence>
<dbReference type="Gene3D" id="3.90.190.20">
    <property type="entry name" value="Mur ligase, C-terminal domain"/>
    <property type="match status" value="1"/>
</dbReference>
<dbReference type="EC" id="6.3.2.17" evidence="3"/>
<keyword evidence="7" id="KW-0547">Nucleotide-binding</keyword>
<dbReference type="InterPro" id="IPR036615">
    <property type="entry name" value="Mur_ligase_C_dom_sf"/>
</dbReference>
<dbReference type="PANTHER" id="PTHR11136">
    <property type="entry name" value="FOLYLPOLYGLUTAMATE SYNTHASE-RELATED"/>
    <property type="match status" value="1"/>
</dbReference>
<evidence type="ECO:0000256" key="6">
    <source>
        <dbReference type="ARBA" id="ARBA00022723"/>
    </source>
</evidence>
<keyword evidence="4" id="KW-0554">One-carbon metabolism</keyword>
<keyword evidence="6" id="KW-0479">Metal-binding</keyword>
<dbReference type="PROSITE" id="PS01011">
    <property type="entry name" value="FOLYLPOLYGLU_SYNT_1"/>
    <property type="match status" value="1"/>
</dbReference>
<gene>
    <name evidence="13" type="ORF">EVEC_LOCUS10780</name>
</gene>
<evidence type="ECO:0000256" key="2">
    <source>
        <dbReference type="ARBA" id="ARBA00008276"/>
    </source>
</evidence>
<evidence type="ECO:0000256" key="4">
    <source>
        <dbReference type="ARBA" id="ARBA00022563"/>
    </source>
</evidence>
<evidence type="ECO:0000256" key="7">
    <source>
        <dbReference type="ARBA" id="ARBA00022741"/>
    </source>
</evidence>
<accession>A0A0N4VKT4</accession>
<comment type="catalytic activity">
    <reaction evidence="12">
        <text>(6S)-5,6,7,8-tetrahydrofolyl-(gamma-L-Glu)(n) + L-glutamate + ATP = (6S)-5,6,7,8-tetrahydrofolyl-(gamma-L-Glu)(n+1) + ADP + phosphate + H(+)</text>
        <dbReference type="Rhea" id="RHEA:10580"/>
        <dbReference type="Rhea" id="RHEA-COMP:14738"/>
        <dbReference type="Rhea" id="RHEA-COMP:14740"/>
        <dbReference type="ChEBI" id="CHEBI:15378"/>
        <dbReference type="ChEBI" id="CHEBI:29985"/>
        <dbReference type="ChEBI" id="CHEBI:30616"/>
        <dbReference type="ChEBI" id="CHEBI:43474"/>
        <dbReference type="ChEBI" id="CHEBI:141005"/>
        <dbReference type="ChEBI" id="CHEBI:456216"/>
        <dbReference type="EC" id="6.3.2.17"/>
    </reaction>
</comment>
<keyword evidence="14" id="KW-1185">Reference proteome</keyword>
<dbReference type="PANTHER" id="PTHR11136:SF5">
    <property type="entry name" value="FOLYLPOLYGLUTAMATE SYNTHASE, MITOCHONDRIAL"/>
    <property type="match status" value="1"/>
</dbReference>
<dbReference type="Proteomes" id="UP000274131">
    <property type="component" value="Unassembled WGS sequence"/>
</dbReference>
<name>A0A0N4VKT4_ENTVE</name>
<reference evidence="15" key="1">
    <citation type="submission" date="2017-02" db="UniProtKB">
        <authorList>
            <consortium name="WormBaseParasite"/>
        </authorList>
    </citation>
    <scope>IDENTIFICATION</scope>
</reference>
<dbReference type="Gene3D" id="3.40.1190.10">
    <property type="entry name" value="Mur-like, catalytic domain"/>
    <property type="match status" value="1"/>
</dbReference>
<dbReference type="GO" id="GO:0005524">
    <property type="term" value="F:ATP binding"/>
    <property type="evidence" value="ECO:0007669"/>
    <property type="project" value="UniProtKB-KW"/>
</dbReference>
<dbReference type="STRING" id="51028.A0A0N4VKT4"/>
<organism evidence="15">
    <name type="scientific">Enterobius vermicularis</name>
    <name type="common">Human pinworm</name>
    <dbReference type="NCBI Taxonomy" id="51028"/>
    <lineage>
        <taxon>Eukaryota</taxon>
        <taxon>Metazoa</taxon>
        <taxon>Ecdysozoa</taxon>
        <taxon>Nematoda</taxon>
        <taxon>Chromadorea</taxon>
        <taxon>Rhabditida</taxon>
        <taxon>Spirurina</taxon>
        <taxon>Oxyuridomorpha</taxon>
        <taxon>Oxyuroidea</taxon>
        <taxon>Oxyuridae</taxon>
        <taxon>Enterobius</taxon>
    </lineage>
</organism>
<dbReference type="GO" id="GO:0005829">
    <property type="term" value="C:cytosol"/>
    <property type="evidence" value="ECO:0007669"/>
    <property type="project" value="TreeGrafter"/>
</dbReference>
<reference evidence="13 14" key="2">
    <citation type="submission" date="2018-10" db="EMBL/GenBank/DDBJ databases">
        <authorList>
            <consortium name="Pathogen Informatics"/>
        </authorList>
    </citation>
    <scope>NUCLEOTIDE SEQUENCE [LARGE SCALE GENOMIC DNA]</scope>
</reference>
<dbReference type="WBParaSite" id="EVEC_0001147201-mRNA-1">
    <property type="protein sequence ID" value="EVEC_0001147201-mRNA-1"/>
    <property type="gene ID" value="EVEC_0001147201"/>
</dbReference>
<keyword evidence="9" id="KW-0460">Magnesium</keyword>
<dbReference type="InterPro" id="IPR036565">
    <property type="entry name" value="Mur-like_cat_sf"/>
</dbReference>
<protein>
    <recommendedName>
        <fullName evidence="3">tetrahydrofolate synthase</fullName>
        <ecNumber evidence="3">6.3.2.17</ecNumber>
    </recommendedName>
    <alternativeName>
        <fullName evidence="11">Folylpoly-gamma-glutamate synthetase</fullName>
    </alternativeName>
    <alternativeName>
        <fullName evidence="10">Tetrahydrofolylpolyglutamate synthase</fullName>
    </alternativeName>
</protein>
<evidence type="ECO:0000313" key="13">
    <source>
        <dbReference type="EMBL" id="VDD96029.1"/>
    </source>
</evidence>
<dbReference type="InterPro" id="IPR018109">
    <property type="entry name" value="Folylpolyglutamate_synth_CS"/>
</dbReference>
<sequence>MVRLKEHDPLYQEAVSKLNALQSNAVTLQKLRKKRELMQEVNVPETLLYLKLLGIKPEDIDRLKPIHVSGTKGKGSTCAFVECILRQSGFKTGFYSSPHLMQVRERIKINGSSLTESAFASYFTDVYNQLRINNGIDGTMPAYFKFLTLMAFYVFIREKVDVAVIEVGIGGENPVVCGVTTLDFDHTRLLGSTLKEIAWQKGGIFKPNSVAVVADQSEETLECELHVVPPLSEYTWPAKPVKIGIGGMHQNWNVSLALQVARLWLERTGNSSSELQSSCRSGLNLNGFAPPASFINGLRLCSWPGRSQVLKLDNITYFIDGAHTPKSLQCCLEWYLSGRNKTDPVFRILIFHCTADRTPESLLPPLKDCGFDAAFFCPACVHRTVDESSDQTNYNQGWAEQMLKVEHNAVVWNDFAKDSYTEEFGCISEVFDKIQLLRKAHDEEIEVLITGSLHLVGGCLLVLDTLRGESCCD</sequence>
<evidence type="ECO:0000256" key="10">
    <source>
        <dbReference type="ARBA" id="ARBA00030592"/>
    </source>
</evidence>
<keyword evidence="5" id="KW-0436">Ligase</keyword>
<dbReference type="UniPathway" id="UPA00850"/>
<dbReference type="SUPFAM" id="SSF53244">
    <property type="entry name" value="MurD-like peptide ligases, peptide-binding domain"/>
    <property type="match status" value="1"/>
</dbReference>
<dbReference type="EMBL" id="UXUI01011187">
    <property type="protein sequence ID" value="VDD96029.1"/>
    <property type="molecule type" value="Genomic_DNA"/>
</dbReference>
<dbReference type="NCBIfam" id="TIGR01499">
    <property type="entry name" value="folC"/>
    <property type="match status" value="1"/>
</dbReference>
<evidence type="ECO:0000313" key="15">
    <source>
        <dbReference type="WBParaSite" id="EVEC_0001147201-mRNA-1"/>
    </source>
</evidence>
<dbReference type="AlphaFoldDB" id="A0A0N4VKT4"/>
<comment type="pathway">
    <text evidence="1">Cofactor biosynthesis; tetrahydrofolylpolyglutamate biosynthesis.</text>
</comment>
<evidence type="ECO:0000256" key="12">
    <source>
        <dbReference type="ARBA" id="ARBA00047493"/>
    </source>
</evidence>
<evidence type="ECO:0000256" key="11">
    <source>
        <dbReference type="ARBA" id="ARBA00030876"/>
    </source>
</evidence>
<dbReference type="OrthoDB" id="5212574at2759"/>
<evidence type="ECO:0000256" key="1">
    <source>
        <dbReference type="ARBA" id="ARBA00005150"/>
    </source>
</evidence>
<dbReference type="SUPFAM" id="SSF53623">
    <property type="entry name" value="MurD-like peptide ligases, catalytic domain"/>
    <property type="match status" value="1"/>
</dbReference>
<keyword evidence="8" id="KW-0067">ATP-binding</keyword>
<dbReference type="GO" id="GO:0004326">
    <property type="term" value="F:tetrahydrofolylpolyglutamate synthase activity"/>
    <property type="evidence" value="ECO:0007669"/>
    <property type="project" value="UniProtKB-EC"/>
</dbReference>
<evidence type="ECO:0000256" key="5">
    <source>
        <dbReference type="ARBA" id="ARBA00022598"/>
    </source>
</evidence>
<evidence type="ECO:0000256" key="9">
    <source>
        <dbReference type="ARBA" id="ARBA00022842"/>
    </source>
</evidence>
<dbReference type="GO" id="GO:0006730">
    <property type="term" value="P:one-carbon metabolic process"/>
    <property type="evidence" value="ECO:0007669"/>
    <property type="project" value="UniProtKB-KW"/>
</dbReference>